<proteinExistence type="predicted"/>
<feature type="compositionally biased region" description="Basic residues" evidence="1">
    <location>
        <begin position="239"/>
        <end position="250"/>
    </location>
</feature>
<evidence type="ECO:0000313" key="2">
    <source>
        <dbReference type="EMBL" id="MBG6087522.1"/>
    </source>
</evidence>
<dbReference type="AlphaFoldDB" id="A0A931DFU8"/>
<dbReference type="RefSeq" id="WP_197010372.1">
    <property type="nucleotide sequence ID" value="NZ_BAABES010000024.1"/>
</dbReference>
<dbReference type="SUPFAM" id="SSF50939">
    <property type="entry name" value="Sialidases"/>
    <property type="match status" value="2"/>
</dbReference>
<evidence type="ECO:0000313" key="3">
    <source>
        <dbReference type="Proteomes" id="UP000614047"/>
    </source>
</evidence>
<gene>
    <name evidence="2" type="ORF">IW256_001635</name>
</gene>
<dbReference type="Gene3D" id="2.120.10.10">
    <property type="match status" value="1"/>
</dbReference>
<comment type="caution">
    <text evidence="2">The sequence shown here is derived from an EMBL/GenBank/DDBJ whole genome shotgun (WGS) entry which is preliminary data.</text>
</comment>
<reference evidence="2" key="1">
    <citation type="submission" date="2020-11" db="EMBL/GenBank/DDBJ databases">
        <title>Sequencing the genomes of 1000 actinobacteria strains.</title>
        <authorList>
            <person name="Klenk H.-P."/>
        </authorList>
    </citation>
    <scope>NUCLEOTIDE SEQUENCE</scope>
    <source>
        <strain evidence="2">DSM 43175</strain>
    </source>
</reference>
<name>A0A931DFU8_9ACTN</name>
<dbReference type="Proteomes" id="UP000614047">
    <property type="component" value="Unassembled WGS sequence"/>
</dbReference>
<organism evidence="2 3">
    <name type="scientific">Actinomadura viridis</name>
    <dbReference type="NCBI Taxonomy" id="58110"/>
    <lineage>
        <taxon>Bacteria</taxon>
        <taxon>Bacillati</taxon>
        <taxon>Actinomycetota</taxon>
        <taxon>Actinomycetes</taxon>
        <taxon>Streptosporangiales</taxon>
        <taxon>Thermomonosporaceae</taxon>
        <taxon>Actinomadura</taxon>
    </lineage>
</organism>
<evidence type="ECO:0000256" key="1">
    <source>
        <dbReference type="SAM" id="MobiDB-lite"/>
    </source>
</evidence>
<feature type="region of interest" description="Disordered" evidence="1">
    <location>
        <begin position="237"/>
        <end position="269"/>
    </location>
</feature>
<protein>
    <submittedName>
        <fullName evidence="2">Uncharacterized protein</fullName>
    </submittedName>
</protein>
<dbReference type="EMBL" id="JADOUA010000001">
    <property type="protein sequence ID" value="MBG6087522.1"/>
    <property type="molecule type" value="Genomic_DNA"/>
</dbReference>
<accession>A0A931DFU8</accession>
<sequence length="807" mass="79130">MAIAVGAVVVIGAGAYALTGEDEAAGPRSEVAAATPAEHRFAADPAARADGLVQALTTVAAFGSTVVAAGTETAGDGSPGGERAQFLVSADAGRNWRLAGVRAPDGAAPAPGARPRLLAGGDGAWAAIGQTARPGEVALWTSVDARTWTRETAAGAPFGPNDRVNALVRTAGGFVAAGVTSPGGKFAGDVRAVVWTSAEGRAWRRADLGVPGVTGLDALAASGNTVLAHGTAARSVTKTVKRKGKKKGTRKVTSTVRGDGLWRSADGGRTWAPVNVPHAQGSAGPLKGPVAGPGGFYATRDGKTTTGPKKKRRTARHGVVFGSRDGVTWAPTGRFTVPGYGRVERLAGSSAGLAALVRGKGNAGTVLRSADGRTWLPSGGLGAPGPGSAVSGLAAAGGGAVLTGHRGDDGFMALAGSGAGPVAGPVAMVDLTKVPGAVRPERALTACAPGASGRVVFVGSTGGDAAAWSMAGPSSWVRGRSADFGAGRAGGPGQGRKRLNDVAHGPRGWLAVGRADAPKGAATPLVTASPDGTAWHKVTLPGGQAASGVASGPAGYVVVGVAGGKAAAWRSADLKGWTRGVNAGKGDLDGAAWMRDVASVAKGYVAVGGRRGAKPAAPAAGAGGAAAKPADLPAIWTSADGRAWTAVAPPALPAGIASGAFFQVVARGDALVALGWGSTTGATTTGAAGAPARPAAFAAHSADGGRTWRTDVPRGVSGAMTLTAATATSKGFLLAGTAGVPGRQDVVLWTSPDGAGWRRVAASGTGLDGPGDQRLTSLAGVGNEVVGTGVSADHRGETPMLWRTPAP</sequence>
<dbReference type="InterPro" id="IPR036278">
    <property type="entry name" value="Sialidase_sf"/>
</dbReference>
<keyword evidence="3" id="KW-1185">Reference proteome</keyword>